<dbReference type="SUPFAM" id="SSF48403">
    <property type="entry name" value="Ankyrin repeat"/>
    <property type="match status" value="1"/>
</dbReference>
<evidence type="ECO:0008006" key="3">
    <source>
        <dbReference type="Google" id="ProtNLM"/>
    </source>
</evidence>
<dbReference type="AlphaFoldDB" id="A0A0B2QL80"/>
<dbReference type="EMBL" id="KN657493">
    <property type="protein sequence ID" value="KHN22161.1"/>
    <property type="molecule type" value="Genomic_DNA"/>
</dbReference>
<comment type="subcellular location">
    <subcellularLocation>
        <location evidence="1">Cell membrane</location>
        <topology evidence="1">Peripheral membrane protein</topology>
    </subcellularLocation>
</comment>
<accession>A0A0B2QL80</accession>
<evidence type="ECO:0000256" key="1">
    <source>
        <dbReference type="ARBA" id="ARBA00004202"/>
    </source>
</evidence>
<dbReference type="GO" id="GO:0005886">
    <property type="term" value="C:plasma membrane"/>
    <property type="evidence" value="ECO:0007669"/>
    <property type="project" value="UniProtKB-SubCell"/>
</dbReference>
<organism evidence="2">
    <name type="scientific">Glycine soja</name>
    <name type="common">Wild soybean</name>
    <dbReference type="NCBI Taxonomy" id="3848"/>
    <lineage>
        <taxon>Eukaryota</taxon>
        <taxon>Viridiplantae</taxon>
        <taxon>Streptophyta</taxon>
        <taxon>Embryophyta</taxon>
        <taxon>Tracheophyta</taxon>
        <taxon>Spermatophyta</taxon>
        <taxon>Magnoliopsida</taxon>
        <taxon>eudicotyledons</taxon>
        <taxon>Gunneridae</taxon>
        <taxon>Pentapetalae</taxon>
        <taxon>rosids</taxon>
        <taxon>fabids</taxon>
        <taxon>Fabales</taxon>
        <taxon>Fabaceae</taxon>
        <taxon>Papilionoideae</taxon>
        <taxon>50 kb inversion clade</taxon>
        <taxon>NPAAA clade</taxon>
        <taxon>indigoferoid/millettioid clade</taxon>
        <taxon>Phaseoleae</taxon>
        <taxon>Glycine</taxon>
        <taxon>Glycine subgen. Soja</taxon>
    </lineage>
</organism>
<protein>
    <recommendedName>
        <fullName evidence="3">Ankyrin repeat-containing protein</fullName>
    </recommendedName>
</protein>
<dbReference type="Proteomes" id="UP000053555">
    <property type="component" value="Unassembled WGS sequence"/>
</dbReference>
<evidence type="ECO:0000313" key="2">
    <source>
        <dbReference type="EMBL" id="KHN22161.1"/>
    </source>
</evidence>
<dbReference type="InterPro" id="IPR036770">
    <property type="entry name" value="Ankyrin_rpt-contain_sf"/>
</dbReference>
<name>A0A0B2QL80_GLYSO</name>
<sequence length="98" mass="11610">MKEDKENLLKVFDLFENNSIHVATRSNNPQLLKELIKLMPREERLQAMCKKNREGNTILHEVVFCEDVKMANVVFEIEEELLQQQSSQLEEKKPLLER</sequence>
<reference evidence="2" key="1">
    <citation type="submission" date="2014-07" db="EMBL/GenBank/DDBJ databases">
        <title>Identification of a novel salt tolerance gene in wild soybean by whole-genome sequencing.</title>
        <authorList>
            <person name="Lam H.-M."/>
            <person name="Qi X."/>
            <person name="Li M.-W."/>
            <person name="Liu X."/>
            <person name="Xie M."/>
            <person name="Ni M."/>
            <person name="Xu X."/>
        </authorList>
    </citation>
    <scope>NUCLEOTIDE SEQUENCE [LARGE SCALE GENOMIC DNA]</scope>
    <source>
        <tissue evidence="2">Root</tissue>
    </source>
</reference>
<proteinExistence type="predicted"/>
<dbReference type="Gene3D" id="1.25.40.20">
    <property type="entry name" value="Ankyrin repeat-containing domain"/>
    <property type="match status" value="1"/>
</dbReference>
<gene>
    <name evidence="2" type="ORF">glysoja_034481</name>
</gene>